<dbReference type="PANTHER" id="PTHR33376:SF4">
    <property type="entry name" value="SIALIC ACID-BINDING PERIPLASMIC PROTEIN SIAP"/>
    <property type="match status" value="1"/>
</dbReference>
<dbReference type="PIRSF" id="PIRSF006470">
    <property type="entry name" value="DctB"/>
    <property type="match status" value="1"/>
</dbReference>
<keyword evidence="4" id="KW-0732">Signal</keyword>
<dbReference type="Gene3D" id="3.40.190.170">
    <property type="entry name" value="Bacterial extracellular solute-binding protein, family 7"/>
    <property type="match status" value="1"/>
</dbReference>
<evidence type="ECO:0000313" key="6">
    <source>
        <dbReference type="Proteomes" id="UP000054596"/>
    </source>
</evidence>
<dbReference type="InterPro" id="IPR018389">
    <property type="entry name" value="DctP_fam"/>
</dbReference>
<dbReference type="PROSITE" id="PS51318">
    <property type="entry name" value="TAT"/>
    <property type="match status" value="1"/>
</dbReference>
<dbReference type="NCBIfam" id="TIGR01409">
    <property type="entry name" value="TAT_signal_seq"/>
    <property type="match status" value="1"/>
</dbReference>
<reference evidence="5" key="1">
    <citation type="submission" date="2016-01" db="EMBL/GenBank/DDBJ databases">
        <authorList>
            <person name="Peeters C."/>
        </authorList>
    </citation>
    <scope>NUCLEOTIDE SEQUENCE [LARGE SCALE GENOMIC DNA]</scope>
    <source>
        <strain evidence="5">LMG 29325</strain>
    </source>
</reference>
<dbReference type="EMBL" id="FCOJ02000007">
    <property type="protein sequence ID" value="SAK50143.1"/>
    <property type="molecule type" value="Genomic_DNA"/>
</dbReference>
<dbReference type="InterPro" id="IPR004682">
    <property type="entry name" value="TRAP_DctP"/>
</dbReference>
<comment type="subcellular location">
    <subcellularLocation>
        <location evidence="1">Cell envelope</location>
    </subcellularLocation>
</comment>
<evidence type="ECO:0000256" key="3">
    <source>
        <dbReference type="ARBA" id="ARBA00022448"/>
    </source>
</evidence>
<dbReference type="InterPro" id="IPR019546">
    <property type="entry name" value="TAT_signal_bac_arc"/>
</dbReference>
<evidence type="ECO:0000313" key="5">
    <source>
        <dbReference type="EMBL" id="SAK50143.1"/>
    </source>
</evidence>
<comment type="caution">
    <text evidence="5">The sequence shown here is derived from an EMBL/GenBank/DDBJ whole genome shotgun (WGS) entry which is preliminary data.</text>
</comment>
<dbReference type="OrthoDB" id="9794826at2"/>
<dbReference type="GO" id="GO:0030288">
    <property type="term" value="C:outer membrane-bounded periplasmic space"/>
    <property type="evidence" value="ECO:0007669"/>
    <property type="project" value="InterPro"/>
</dbReference>
<gene>
    <name evidence="5" type="ORF">AWB82_01367</name>
</gene>
<sequence>MHFASGISRRRFLQTASAATLAAAGAGFPAIVRAQPAATLRLSSSMPPNENAAHYVWYQNLAANLKASVGDQIRLDYFPNNQLGKESDVVQQVKVGAVDMMVTGSSIWATALPEFGMLDLGYVFDSFDHVGRAMDGTVGKSFDTLLQQRAGCSVLTWGYSFGARNVFTKKPTQSLADIKGVKLRVLPTPAFMETFKLMGAVPTPIPIGELYMAAQTGVVDGFEHDCATVLASKYDEVVKSCWQTQHVFSPLVVVMGRRALAKIPENLRPAFQKAAQDATAKQRAAAIQTAAGAEQELKKKGMTFYPMSKADRDTARAEMHSQLYASFAKQYPATAPLFTAIAAARG</sequence>
<dbReference type="RefSeq" id="WP_086966386.1">
    <property type="nucleotide sequence ID" value="NZ_FCOJ02000007.1"/>
</dbReference>
<dbReference type="AlphaFoldDB" id="A0A157ZXD0"/>
<keyword evidence="3" id="KW-0813">Transport</keyword>
<dbReference type="CDD" id="cd13603">
    <property type="entry name" value="PBP2_TRAP_Siap_TeaA_like"/>
    <property type="match status" value="1"/>
</dbReference>
<evidence type="ECO:0000256" key="4">
    <source>
        <dbReference type="ARBA" id="ARBA00022729"/>
    </source>
</evidence>
<accession>A0A157ZXD0</accession>
<evidence type="ECO:0000256" key="2">
    <source>
        <dbReference type="ARBA" id="ARBA00009023"/>
    </source>
</evidence>
<dbReference type="NCBIfam" id="NF037995">
    <property type="entry name" value="TRAP_S1"/>
    <property type="match status" value="1"/>
</dbReference>
<protein>
    <submittedName>
        <fullName evidence="5">Solute-binding family 7 protein</fullName>
    </submittedName>
</protein>
<organism evidence="5 6">
    <name type="scientific">Caballeronia glebae</name>
    <dbReference type="NCBI Taxonomy" id="1777143"/>
    <lineage>
        <taxon>Bacteria</taxon>
        <taxon>Pseudomonadati</taxon>
        <taxon>Pseudomonadota</taxon>
        <taxon>Betaproteobacteria</taxon>
        <taxon>Burkholderiales</taxon>
        <taxon>Burkholderiaceae</taxon>
        <taxon>Caballeronia</taxon>
    </lineage>
</organism>
<dbReference type="PANTHER" id="PTHR33376">
    <property type="match status" value="1"/>
</dbReference>
<evidence type="ECO:0000256" key="1">
    <source>
        <dbReference type="ARBA" id="ARBA00004196"/>
    </source>
</evidence>
<dbReference type="Pfam" id="PF03480">
    <property type="entry name" value="DctP"/>
    <property type="match status" value="1"/>
</dbReference>
<dbReference type="GO" id="GO:0055085">
    <property type="term" value="P:transmembrane transport"/>
    <property type="evidence" value="ECO:0007669"/>
    <property type="project" value="InterPro"/>
</dbReference>
<dbReference type="Proteomes" id="UP000054596">
    <property type="component" value="Unassembled WGS sequence"/>
</dbReference>
<name>A0A157ZXD0_9BURK</name>
<dbReference type="InterPro" id="IPR006311">
    <property type="entry name" value="TAT_signal"/>
</dbReference>
<proteinExistence type="inferred from homology"/>
<dbReference type="STRING" id="1777143.AWB82_01367"/>
<dbReference type="InterPro" id="IPR038404">
    <property type="entry name" value="TRAP_DctP_sf"/>
</dbReference>
<comment type="similarity">
    <text evidence="2">Belongs to the bacterial solute-binding protein 7 family.</text>
</comment>
<keyword evidence="6" id="KW-1185">Reference proteome</keyword>